<dbReference type="InterPro" id="IPR007348">
    <property type="entry name" value="CopC_dom"/>
</dbReference>
<sequence>MLSITVRRGAYAGNMSTRSAITVLVTTLGLAVLSSGPAFAHAELFGSSPEADSSVADVTEVSVTAGEELLDIGNNAEGFMMTVTDSTGLYYGDGCVSVDGDTASMPVALAAAGDYVVAYRVVSNDGHPVEGQFAFTFTGDENAEQSVAYAEMPECGVAQTPVAVDDSDEPADGESDEPMVISTAPPLISPAPSVDSTSWIGFAAIPVIAVAIWLLVRALRKRKS</sequence>
<evidence type="ECO:0000256" key="4">
    <source>
        <dbReference type="ARBA" id="ARBA00023008"/>
    </source>
</evidence>
<dbReference type="GO" id="GO:0046688">
    <property type="term" value="P:response to copper ion"/>
    <property type="evidence" value="ECO:0007669"/>
    <property type="project" value="InterPro"/>
</dbReference>
<dbReference type="InterPro" id="IPR014756">
    <property type="entry name" value="Ig_E-set"/>
</dbReference>
<accession>A0A6J6JFC9</accession>
<reference evidence="7" key="1">
    <citation type="submission" date="2020-05" db="EMBL/GenBank/DDBJ databases">
        <authorList>
            <person name="Chiriac C."/>
            <person name="Salcher M."/>
            <person name="Ghai R."/>
            <person name="Kavagutti S V."/>
        </authorList>
    </citation>
    <scope>NUCLEOTIDE SEQUENCE</scope>
</reference>
<feature type="transmembrane region" description="Helical" evidence="5">
    <location>
        <begin position="199"/>
        <end position="219"/>
    </location>
</feature>
<proteinExistence type="predicted"/>
<dbReference type="PANTHER" id="PTHR34820:SF4">
    <property type="entry name" value="INNER MEMBRANE PROTEIN YEBZ"/>
    <property type="match status" value="1"/>
</dbReference>
<protein>
    <submittedName>
        <fullName evidence="7">Unannotated protein</fullName>
    </submittedName>
</protein>
<dbReference type="SUPFAM" id="SSF81296">
    <property type="entry name" value="E set domains"/>
    <property type="match status" value="1"/>
</dbReference>
<evidence type="ECO:0000256" key="5">
    <source>
        <dbReference type="SAM" id="Phobius"/>
    </source>
</evidence>
<dbReference type="GO" id="GO:0005507">
    <property type="term" value="F:copper ion binding"/>
    <property type="evidence" value="ECO:0007669"/>
    <property type="project" value="InterPro"/>
</dbReference>
<dbReference type="Pfam" id="PF04234">
    <property type="entry name" value="CopC"/>
    <property type="match status" value="1"/>
</dbReference>
<dbReference type="GO" id="GO:0005886">
    <property type="term" value="C:plasma membrane"/>
    <property type="evidence" value="ECO:0007669"/>
    <property type="project" value="TreeGrafter"/>
</dbReference>
<dbReference type="EMBL" id="CAEZVJ010000141">
    <property type="protein sequence ID" value="CAB4635476.1"/>
    <property type="molecule type" value="Genomic_DNA"/>
</dbReference>
<evidence type="ECO:0000259" key="6">
    <source>
        <dbReference type="Pfam" id="PF04234"/>
    </source>
</evidence>
<dbReference type="GO" id="GO:0006825">
    <property type="term" value="P:copper ion transport"/>
    <property type="evidence" value="ECO:0007669"/>
    <property type="project" value="InterPro"/>
</dbReference>
<feature type="domain" description="CopC" evidence="6">
    <location>
        <begin position="41"/>
        <end position="136"/>
    </location>
</feature>
<dbReference type="AlphaFoldDB" id="A0A6J6JFC9"/>
<organism evidence="7">
    <name type="scientific">freshwater metagenome</name>
    <dbReference type="NCBI Taxonomy" id="449393"/>
    <lineage>
        <taxon>unclassified sequences</taxon>
        <taxon>metagenomes</taxon>
        <taxon>ecological metagenomes</taxon>
    </lineage>
</organism>
<dbReference type="PANTHER" id="PTHR34820">
    <property type="entry name" value="INNER MEMBRANE PROTEIN YEBZ"/>
    <property type="match status" value="1"/>
</dbReference>
<keyword evidence="5" id="KW-0472">Membrane</keyword>
<keyword evidence="2" id="KW-0479">Metal-binding</keyword>
<keyword evidence="4" id="KW-0186">Copper</keyword>
<dbReference type="GO" id="GO:0042597">
    <property type="term" value="C:periplasmic space"/>
    <property type="evidence" value="ECO:0007669"/>
    <property type="project" value="InterPro"/>
</dbReference>
<dbReference type="InterPro" id="IPR032694">
    <property type="entry name" value="CopC/D"/>
</dbReference>
<keyword evidence="5" id="KW-1133">Transmembrane helix</keyword>
<name>A0A6J6JFC9_9ZZZZ</name>
<dbReference type="InterPro" id="IPR014755">
    <property type="entry name" value="Cu-Rt/internalin_Ig-like"/>
</dbReference>
<gene>
    <name evidence="7" type="ORF">UFOPK1961_01038</name>
</gene>
<evidence type="ECO:0000256" key="1">
    <source>
        <dbReference type="ARBA" id="ARBA00004196"/>
    </source>
</evidence>
<dbReference type="GO" id="GO:0030313">
    <property type="term" value="C:cell envelope"/>
    <property type="evidence" value="ECO:0007669"/>
    <property type="project" value="UniProtKB-SubCell"/>
</dbReference>
<dbReference type="Gene3D" id="2.60.40.1220">
    <property type="match status" value="1"/>
</dbReference>
<comment type="subcellular location">
    <subcellularLocation>
        <location evidence="1">Cell envelope</location>
    </subcellularLocation>
</comment>
<keyword evidence="5" id="KW-0812">Transmembrane</keyword>
<evidence type="ECO:0000313" key="7">
    <source>
        <dbReference type="EMBL" id="CAB4635476.1"/>
    </source>
</evidence>
<evidence type="ECO:0000256" key="3">
    <source>
        <dbReference type="ARBA" id="ARBA00022729"/>
    </source>
</evidence>
<evidence type="ECO:0000256" key="2">
    <source>
        <dbReference type="ARBA" id="ARBA00022723"/>
    </source>
</evidence>
<keyword evidence="3" id="KW-0732">Signal</keyword>